<evidence type="ECO:0000259" key="7">
    <source>
        <dbReference type="PROSITE" id="PS50081"/>
    </source>
</evidence>
<feature type="coiled-coil region" evidence="5">
    <location>
        <begin position="325"/>
        <end position="366"/>
    </location>
</feature>
<keyword evidence="3" id="KW-0106">Calcium</keyword>
<evidence type="ECO:0000256" key="2">
    <source>
        <dbReference type="ARBA" id="ARBA00022833"/>
    </source>
</evidence>
<name>A0AA35SH44_GEOBA</name>
<evidence type="ECO:0000256" key="5">
    <source>
        <dbReference type="SAM" id="Coils"/>
    </source>
</evidence>
<proteinExistence type="predicted"/>
<dbReference type="GO" id="GO:0007264">
    <property type="term" value="P:small GTPase-mediated signal transduction"/>
    <property type="evidence" value="ECO:0007669"/>
    <property type="project" value="InterPro"/>
</dbReference>
<dbReference type="Pfam" id="PF13499">
    <property type="entry name" value="EF-hand_7"/>
    <property type="match status" value="1"/>
</dbReference>
<dbReference type="EMBL" id="CASHTH010002342">
    <property type="protein sequence ID" value="CAI8028521.1"/>
    <property type="molecule type" value="Genomic_DNA"/>
</dbReference>
<accession>A0AA35SH44</accession>
<dbReference type="InterPro" id="IPR002048">
    <property type="entry name" value="EF_hand_dom"/>
</dbReference>
<dbReference type="GO" id="GO:0005829">
    <property type="term" value="C:cytosol"/>
    <property type="evidence" value="ECO:0007669"/>
    <property type="project" value="TreeGrafter"/>
</dbReference>
<dbReference type="AlphaFoldDB" id="A0AA35SH44"/>
<feature type="domain" description="Phorbol-ester/DAG-type" evidence="7">
    <location>
        <begin position="240"/>
        <end position="290"/>
    </location>
</feature>
<dbReference type="PROSITE" id="PS50222">
    <property type="entry name" value="EF_HAND_2"/>
    <property type="match status" value="2"/>
</dbReference>
<reference evidence="9" key="1">
    <citation type="submission" date="2023-03" db="EMBL/GenBank/DDBJ databases">
        <authorList>
            <person name="Steffen K."/>
            <person name="Cardenas P."/>
        </authorList>
    </citation>
    <scope>NUCLEOTIDE SEQUENCE</scope>
</reference>
<dbReference type="Proteomes" id="UP001174909">
    <property type="component" value="Unassembled WGS sequence"/>
</dbReference>
<dbReference type="InterPro" id="IPR036964">
    <property type="entry name" value="RASGEF_cat_dom_sf"/>
</dbReference>
<protein>
    <submittedName>
        <fullName evidence="9">Ras guanyl-releasing protein 3</fullName>
    </submittedName>
</protein>
<dbReference type="PROSITE" id="PS50081">
    <property type="entry name" value="ZF_DAG_PE_2"/>
    <property type="match status" value="1"/>
</dbReference>
<dbReference type="CDD" id="cd20808">
    <property type="entry name" value="C1_RASGRP"/>
    <property type="match status" value="1"/>
</dbReference>
<dbReference type="SUPFAM" id="SSF47473">
    <property type="entry name" value="EF-hand"/>
    <property type="match status" value="1"/>
</dbReference>
<evidence type="ECO:0000256" key="4">
    <source>
        <dbReference type="PROSITE-ProRule" id="PRU00168"/>
    </source>
</evidence>
<dbReference type="Gene3D" id="1.10.238.10">
    <property type="entry name" value="EF-hand"/>
    <property type="match status" value="1"/>
</dbReference>
<feature type="domain" description="EF-hand" evidence="8">
    <location>
        <begin position="170"/>
        <end position="205"/>
    </location>
</feature>
<dbReference type="GO" id="GO:0016020">
    <property type="term" value="C:membrane"/>
    <property type="evidence" value="ECO:0007669"/>
    <property type="project" value="UniProtKB-SubCell"/>
</dbReference>
<dbReference type="GO" id="GO:0007200">
    <property type="term" value="P:phospholipase C-activating G protein-coupled receptor signaling pathway"/>
    <property type="evidence" value="ECO:0007669"/>
    <property type="project" value="TreeGrafter"/>
</dbReference>
<dbReference type="PANTHER" id="PTHR22968">
    <property type="entry name" value="PROTEIN KINASE C, MU"/>
    <property type="match status" value="1"/>
</dbReference>
<dbReference type="InterPro" id="IPR002219">
    <property type="entry name" value="PKC_DAG/PE"/>
</dbReference>
<dbReference type="PANTHER" id="PTHR22968:SF24">
    <property type="entry name" value="SERINE_THREONINE-PROTEIN KINASE"/>
    <property type="match status" value="1"/>
</dbReference>
<keyword evidence="5" id="KW-0175">Coiled coil</keyword>
<dbReference type="InterPro" id="IPR046349">
    <property type="entry name" value="C1-like_sf"/>
</dbReference>
<dbReference type="InterPro" id="IPR001895">
    <property type="entry name" value="RASGEF_cat_dom"/>
</dbReference>
<gene>
    <name evidence="9" type="ORF">GBAR_LOCUS16256</name>
</gene>
<comment type="caution">
    <text evidence="9">The sequence shown here is derived from an EMBL/GenBank/DDBJ whole genome shotgun (WGS) entry which is preliminary data.</text>
</comment>
<evidence type="ECO:0000313" key="10">
    <source>
        <dbReference type="Proteomes" id="UP001174909"/>
    </source>
</evidence>
<organism evidence="9 10">
    <name type="scientific">Geodia barretti</name>
    <name type="common">Barrett's horny sponge</name>
    <dbReference type="NCBI Taxonomy" id="519541"/>
    <lineage>
        <taxon>Eukaryota</taxon>
        <taxon>Metazoa</taxon>
        <taxon>Porifera</taxon>
        <taxon>Demospongiae</taxon>
        <taxon>Heteroscleromorpha</taxon>
        <taxon>Tetractinellida</taxon>
        <taxon>Astrophorina</taxon>
        <taxon>Geodiidae</taxon>
        <taxon>Geodia</taxon>
    </lineage>
</organism>
<dbReference type="SMART" id="SM00054">
    <property type="entry name" value="EFh"/>
    <property type="match status" value="2"/>
</dbReference>
<dbReference type="InterPro" id="IPR023578">
    <property type="entry name" value="Ras_GEF_dom_sf"/>
</dbReference>
<dbReference type="PROSITE" id="PS00018">
    <property type="entry name" value="EF_HAND_1"/>
    <property type="match status" value="2"/>
</dbReference>
<keyword evidence="4" id="KW-0344">Guanine-nucleotide releasing factor</keyword>
<evidence type="ECO:0000259" key="8">
    <source>
        <dbReference type="PROSITE" id="PS50222"/>
    </source>
</evidence>
<dbReference type="GO" id="GO:0008270">
    <property type="term" value="F:zinc ion binding"/>
    <property type="evidence" value="ECO:0007669"/>
    <property type="project" value="UniProtKB-KW"/>
</dbReference>
<dbReference type="InterPro" id="IPR018247">
    <property type="entry name" value="EF_Hand_1_Ca_BS"/>
</dbReference>
<feature type="domain" description="EF-hand" evidence="8">
    <location>
        <begin position="206"/>
        <end position="234"/>
    </location>
</feature>
<dbReference type="SUPFAM" id="SSF57889">
    <property type="entry name" value="Cysteine-rich domain"/>
    <property type="match status" value="1"/>
</dbReference>
<evidence type="ECO:0000313" key="9">
    <source>
        <dbReference type="EMBL" id="CAI8028521.1"/>
    </source>
</evidence>
<keyword evidence="2" id="KW-0862">Zinc</keyword>
<dbReference type="SUPFAM" id="SSF48366">
    <property type="entry name" value="Ras GEF"/>
    <property type="match status" value="1"/>
</dbReference>
<dbReference type="Pfam" id="PF00617">
    <property type="entry name" value="RasGEF"/>
    <property type="match status" value="1"/>
</dbReference>
<evidence type="ECO:0000259" key="6">
    <source>
        <dbReference type="PROSITE" id="PS50009"/>
    </source>
</evidence>
<dbReference type="Gene3D" id="3.30.60.20">
    <property type="match status" value="1"/>
</dbReference>
<feature type="non-terminal residue" evidence="9">
    <location>
        <position position="1"/>
    </location>
</feature>
<dbReference type="Pfam" id="PF00130">
    <property type="entry name" value="C1_1"/>
    <property type="match status" value="1"/>
</dbReference>
<dbReference type="InterPro" id="IPR011992">
    <property type="entry name" value="EF-hand-dom_pair"/>
</dbReference>
<dbReference type="PROSITE" id="PS00479">
    <property type="entry name" value="ZF_DAG_PE_1"/>
    <property type="match status" value="1"/>
</dbReference>
<evidence type="ECO:0000256" key="1">
    <source>
        <dbReference type="ARBA" id="ARBA00022723"/>
    </source>
</evidence>
<dbReference type="GO" id="GO:0005085">
    <property type="term" value="F:guanyl-nucleotide exchange factor activity"/>
    <property type="evidence" value="ECO:0007669"/>
    <property type="project" value="UniProtKB-KW"/>
</dbReference>
<dbReference type="GO" id="GO:0004674">
    <property type="term" value="F:protein serine/threonine kinase activity"/>
    <property type="evidence" value="ECO:0007669"/>
    <property type="project" value="UniProtKB-KW"/>
</dbReference>
<dbReference type="Gene3D" id="1.10.840.10">
    <property type="entry name" value="Ras guanine-nucleotide exchange factors catalytic domain"/>
    <property type="match status" value="1"/>
</dbReference>
<keyword evidence="1" id="KW-0479">Metal-binding</keyword>
<dbReference type="SMART" id="SM00109">
    <property type="entry name" value="C1"/>
    <property type="match status" value="1"/>
</dbReference>
<dbReference type="PROSITE" id="PS50009">
    <property type="entry name" value="RASGEF_CAT"/>
    <property type="match status" value="1"/>
</dbReference>
<keyword evidence="10" id="KW-1185">Reference proteome</keyword>
<evidence type="ECO:0000256" key="3">
    <source>
        <dbReference type="ARBA" id="ARBA00022837"/>
    </source>
</evidence>
<dbReference type="CDD" id="cd00051">
    <property type="entry name" value="EFh"/>
    <property type="match status" value="1"/>
</dbReference>
<sequence length="385" mass="43263">SRLISLAGPAVSFPIFQELELKTEFFSSNPNFSTYRQTVAGLDKIFHMPMLSIVLKDLVAIDSQAKDHVNPAQGLLNMNKYRNLWRVFCGIRSSQITPPLLTPNLDRMRVLRAAIGQSNLTEEALEELSEAREPRQRAGVGMSRATNLPKFATWAGGEQPQLDSVTISKHVKQMVDAVFKVYDTDQSGTISYGEFESISSNFPFIECFSVLDQDNDGTISYDEMLQYFLSANTLLKERFTHRFEEHTFLGAAVCEHCKGMLKGIVRQGVRCRDCGISCHKHCKDHVVVDCNRRKARKSKKRDSLLETGVESELYGHGDSLLKERLQRAEEARDAYALENAELQAQLAEANAKIQELQAHISMIRQHTIGFILEQMSTAGPTTSDV</sequence>
<feature type="domain" description="Ras-GEF" evidence="6">
    <location>
        <begin position="1"/>
        <end position="135"/>
    </location>
</feature>
<dbReference type="GO" id="GO:0005509">
    <property type="term" value="F:calcium ion binding"/>
    <property type="evidence" value="ECO:0007669"/>
    <property type="project" value="InterPro"/>
</dbReference>